<protein>
    <submittedName>
        <fullName evidence="2">Helix-turn-helix</fullName>
    </submittedName>
</protein>
<accession>A0A1G6HV68</accession>
<dbReference type="InterPro" id="IPR010982">
    <property type="entry name" value="Lambda_DNA-bd_dom_sf"/>
</dbReference>
<dbReference type="SUPFAM" id="SSF47413">
    <property type="entry name" value="lambda repressor-like DNA-binding domains"/>
    <property type="match status" value="1"/>
</dbReference>
<dbReference type="CDD" id="cd00093">
    <property type="entry name" value="HTH_XRE"/>
    <property type="match status" value="1"/>
</dbReference>
<dbReference type="OrthoDB" id="9815852at2"/>
<dbReference type="AlphaFoldDB" id="A0A1G6HV68"/>
<dbReference type="InterPro" id="IPR001387">
    <property type="entry name" value="Cro/C1-type_HTH"/>
</dbReference>
<evidence type="ECO:0000259" key="1">
    <source>
        <dbReference type="PROSITE" id="PS50943"/>
    </source>
</evidence>
<dbReference type="Gene3D" id="1.10.260.40">
    <property type="entry name" value="lambda repressor-like DNA-binding domains"/>
    <property type="match status" value="1"/>
</dbReference>
<evidence type="ECO:0000313" key="2">
    <source>
        <dbReference type="EMBL" id="SDB97366.1"/>
    </source>
</evidence>
<gene>
    <name evidence="2" type="ORF">SAMN04487864_101228</name>
</gene>
<proteinExistence type="predicted"/>
<dbReference type="RefSeq" id="WP_093728997.1">
    <property type="nucleotide sequence ID" value="NZ_FMYW01000001.1"/>
</dbReference>
<keyword evidence="3" id="KW-1185">Reference proteome</keyword>
<organism evidence="2 3">
    <name type="scientific">Succiniclasticum ruminis</name>
    <dbReference type="NCBI Taxonomy" id="40841"/>
    <lineage>
        <taxon>Bacteria</taxon>
        <taxon>Bacillati</taxon>
        <taxon>Bacillota</taxon>
        <taxon>Negativicutes</taxon>
        <taxon>Acidaminococcales</taxon>
        <taxon>Acidaminococcaceae</taxon>
        <taxon>Succiniclasticum</taxon>
    </lineage>
</organism>
<reference evidence="3" key="1">
    <citation type="submission" date="2016-10" db="EMBL/GenBank/DDBJ databases">
        <authorList>
            <person name="Varghese N."/>
            <person name="Submissions S."/>
        </authorList>
    </citation>
    <scope>NUCLEOTIDE SEQUENCE [LARGE SCALE GENOMIC DNA]</scope>
    <source>
        <strain evidence="3">DSM 11005</strain>
    </source>
</reference>
<dbReference type="EMBL" id="FMYW01000001">
    <property type="protein sequence ID" value="SDB97366.1"/>
    <property type="molecule type" value="Genomic_DNA"/>
</dbReference>
<feature type="domain" description="HTH cro/C1-type" evidence="1">
    <location>
        <begin position="21"/>
        <end position="56"/>
    </location>
</feature>
<name>A0A1G6HV68_9FIRM</name>
<evidence type="ECO:0000313" key="3">
    <source>
        <dbReference type="Proteomes" id="UP000198943"/>
    </source>
</evidence>
<sequence>MIMEENSKQNIEGLSKGQRCKLIREQAGLNQSEFGFVVGASKNAVSDWETEKFEPSEAHWKIIQAVPELQKRSDEGLQLAFLKILPLCPACRKIVEDYIQGLFNILRKKLTRNNK</sequence>
<dbReference type="Proteomes" id="UP000198943">
    <property type="component" value="Unassembled WGS sequence"/>
</dbReference>
<dbReference type="PROSITE" id="PS50943">
    <property type="entry name" value="HTH_CROC1"/>
    <property type="match status" value="1"/>
</dbReference>
<dbReference type="Pfam" id="PF01381">
    <property type="entry name" value="HTH_3"/>
    <property type="match status" value="1"/>
</dbReference>
<dbReference type="GO" id="GO:0003677">
    <property type="term" value="F:DNA binding"/>
    <property type="evidence" value="ECO:0007669"/>
    <property type="project" value="InterPro"/>
</dbReference>